<evidence type="ECO:0000256" key="1">
    <source>
        <dbReference type="ARBA" id="ARBA00022490"/>
    </source>
</evidence>
<dbReference type="PANTHER" id="PTHR33692:SF1">
    <property type="entry name" value="RIBOSOME MATURATION FACTOR RIMM"/>
    <property type="match status" value="1"/>
</dbReference>
<comment type="caution">
    <text evidence="7">The sequence shown here is derived from an EMBL/GenBank/DDBJ whole genome shotgun (WGS) entry which is preliminary data.</text>
</comment>
<evidence type="ECO:0000256" key="3">
    <source>
        <dbReference type="ARBA" id="ARBA00022552"/>
    </source>
</evidence>
<evidence type="ECO:0000259" key="6">
    <source>
        <dbReference type="Pfam" id="PF24986"/>
    </source>
</evidence>
<organism evidence="7">
    <name type="scientific">hydrocarbon metagenome</name>
    <dbReference type="NCBI Taxonomy" id="938273"/>
    <lineage>
        <taxon>unclassified sequences</taxon>
        <taxon>metagenomes</taxon>
        <taxon>ecological metagenomes</taxon>
    </lineage>
</organism>
<dbReference type="SUPFAM" id="SSF50346">
    <property type="entry name" value="PRC-barrel domain"/>
    <property type="match status" value="1"/>
</dbReference>
<dbReference type="InterPro" id="IPR036976">
    <property type="entry name" value="RimM_N_sf"/>
</dbReference>
<dbReference type="Pfam" id="PF01782">
    <property type="entry name" value="RimM"/>
    <property type="match status" value="1"/>
</dbReference>
<dbReference type="Gene3D" id="2.40.30.60">
    <property type="entry name" value="RimM"/>
    <property type="match status" value="1"/>
</dbReference>
<protein>
    <submittedName>
        <fullName evidence="7">16s rrna processing protein rimm</fullName>
    </submittedName>
</protein>
<evidence type="ECO:0000259" key="5">
    <source>
        <dbReference type="Pfam" id="PF01782"/>
    </source>
</evidence>
<sequence length="166" mass="19093">MDLFAAGEIVKTRGLHGCLKILCYVEKLSNFAKLQFIYIERNSEQRNRFKLKKIDLSGKALFVELEGIPDLESAQKLVGCKVFLPKEALEELPEGEYYWRDIIGLDVYNEDNKYIGRIESVFPTGSNDVYVCRGEEREILLPAISDVILKIDINRQFMTVRLLEGL</sequence>
<name>A0A0W8FRU1_9ZZZZ</name>
<dbReference type="InterPro" id="IPR011961">
    <property type="entry name" value="RimM"/>
</dbReference>
<keyword evidence="3" id="KW-0698">rRNA processing</keyword>
<feature type="domain" description="RimM N-terminal" evidence="5">
    <location>
        <begin position="6"/>
        <end position="87"/>
    </location>
</feature>
<dbReference type="Pfam" id="PF24986">
    <property type="entry name" value="PRC_RimM"/>
    <property type="match status" value="1"/>
</dbReference>
<dbReference type="AlphaFoldDB" id="A0A0W8FRU1"/>
<dbReference type="PANTHER" id="PTHR33692">
    <property type="entry name" value="RIBOSOME MATURATION FACTOR RIMM"/>
    <property type="match status" value="1"/>
</dbReference>
<dbReference type="EMBL" id="LNQE01000898">
    <property type="protein sequence ID" value="KUG23590.1"/>
    <property type="molecule type" value="Genomic_DNA"/>
</dbReference>
<dbReference type="GO" id="GO:0043022">
    <property type="term" value="F:ribosome binding"/>
    <property type="evidence" value="ECO:0007669"/>
    <property type="project" value="InterPro"/>
</dbReference>
<dbReference type="GO" id="GO:0005840">
    <property type="term" value="C:ribosome"/>
    <property type="evidence" value="ECO:0007669"/>
    <property type="project" value="InterPro"/>
</dbReference>
<dbReference type="NCBIfam" id="TIGR02273">
    <property type="entry name" value="16S_RimM"/>
    <property type="match status" value="1"/>
</dbReference>
<keyword evidence="4" id="KW-0143">Chaperone</keyword>
<dbReference type="InterPro" id="IPR011033">
    <property type="entry name" value="PRC_barrel-like_sf"/>
</dbReference>
<evidence type="ECO:0000256" key="4">
    <source>
        <dbReference type="ARBA" id="ARBA00023186"/>
    </source>
</evidence>
<dbReference type="InterPro" id="IPR009000">
    <property type="entry name" value="Transl_B-barrel_sf"/>
</dbReference>
<evidence type="ECO:0000313" key="7">
    <source>
        <dbReference type="EMBL" id="KUG23590.1"/>
    </source>
</evidence>
<dbReference type="InterPro" id="IPR002676">
    <property type="entry name" value="RimM_N"/>
</dbReference>
<keyword evidence="2" id="KW-0690">Ribosome biogenesis</keyword>
<keyword evidence="1" id="KW-0963">Cytoplasm</keyword>
<dbReference type="InterPro" id="IPR056792">
    <property type="entry name" value="PRC_RimM"/>
</dbReference>
<gene>
    <name evidence="7" type="ORF">ASZ90_006639</name>
</gene>
<proteinExistence type="inferred from homology"/>
<accession>A0A0W8FRU1</accession>
<feature type="domain" description="Ribosome maturation factor RimM PRC barrel" evidence="6">
    <location>
        <begin position="99"/>
        <end position="166"/>
    </location>
</feature>
<dbReference type="HAMAP" id="MF_00014">
    <property type="entry name" value="Ribosome_mat_RimM"/>
    <property type="match status" value="1"/>
</dbReference>
<dbReference type="GO" id="GO:0006364">
    <property type="term" value="P:rRNA processing"/>
    <property type="evidence" value="ECO:0007669"/>
    <property type="project" value="UniProtKB-KW"/>
</dbReference>
<evidence type="ECO:0000256" key="2">
    <source>
        <dbReference type="ARBA" id="ARBA00022517"/>
    </source>
</evidence>
<dbReference type="SUPFAM" id="SSF50447">
    <property type="entry name" value="Translation proteins"/>
    <property type="match status" value="1"/>
</dbReference>
<reference evidence="7" key="1">
    <citation type="journal article" date="2015" name="Proc. Natl. Acad. Sci. U.S.A.">
        <title>Networks of energetic and metabolic interactions define dynamics in microbial communities.</title>
        <authorList>
            <person name="Embree M."/>
            <person name="Liu J.K."/>
            <person name="Al-Bassam M.M."/>
            <person name="Zengler K."/>
        </authorList>
    </citation>
    <scope>NUCLEOTIDE SEQUENCE</scope>
</reference>
<dbReference type="Gene3D" id="2.30.30.240">
    <property type="entry name" value="PRC-barrel domain"/>
    <property type="match status" value="1"/>
</dbReference>